<evidence type="ECO:0000313" key="2">
    <source>
        <dbReference type="EMBL" id="MBA8957195.1"/>
    </source>
</evidence>
<sequence length="320" mass="33611">MGRSVGRTEVTALSFGGAAIGGLYAPVAAGQGERAVRRALDLGMRYLDTAPHYGAGTSERILGAALAGVPRDSFTISTKVGRLLRPRRPGEEPDDAGFAAEPPLKRVWDFSADGVRRSLAGSLERLGLDRVDIVYLHDPDDHEDEVYAGAYPALAELRDQGVVGAIGAGMNRTAMLTRFVRRLDLDVVLCAGRYTLLDQSALADLLPACAERGTAVVVGGVYNSGLLAGGTTYDYAPAPPALRDRAARLAEVCAAHGVPLRAAALRFPFGHRAVASVLTGCRTVAEAEDNAALFARDLPAGLWTDLREAGLLAPAALLPT</sequence>
<dbReference type="Gene3D" id="3.20.20.100">
    <property type="entry name" value="NADP-dependent oxidoreductase domain"/>
    <property type="match status" value="1"/>
</dbReference>
<accession>A0A7W3LZS9</accession>
<dbReference type="EC" id="1.1.1.122" evidence="2"/>
<reference evidence="2 3" key="1">
    <citation type="submission" date="2020-08" db="EMBL/GenBank/DDBJ databases">
        <title>Genomic Encyclopedia of Type Strains, Phase IV (KMG-IV): sequencing the most valuable type-strain genomes for metagenomic binning, comparative biology and taxonomic classification.</title>
        <authorList>
            <person name="Goeker M."/>
        </authorList>
    </citation>
    <scope>NUCLEOTIDE SEQUENCE [LARGE SCALE GENOMIC DNA]</scope>
    <source>
        <strain evidence="2 3">DSM 44197</strain>
    </source>
</reference>
<gene>
    <name evidence="2" type="ORF">HNR61_008888</name>
</gene>
<protein>
    <submittedName>
        <fullName evidence="2">D-threo-aldose 1-dehydrogenase</fullName>
        <ecNumber evidence="2">1.1.1.122</ecNumber>
    </submittedName>
</protein>
<dbReference type="PANTHER" id="PTHR42686:SF1">
    <property type="entry name" value="GH17980P-RELATED"/>
    <property type="match status" value="1"/>
</dbReference>
<feature type="domain" description="NADP-dependent oxidoreductase" evidence="1">
    <location>
        <begin position="13"/>
        <end position="307"/>
    </location>
</feature>
<keyword evidence="2" id="KW-0560">Oxidoreductase</keyword>
<dbReference type="Pfam" id="PF00248">
    <property type="entry name" value="Aldo_ket_red"/>
    <property type="match status" value="1"/>
</dbReference>
<name>A0A7W3LZS9_ACTNM</name>
<dbReference type="Proteomes" id="UP000572680">
    <property type="component" value="Unassembled WGS sequence"/>
</dbReference>
<organism evidence="2 3">
    <name type="scientific">Actinomadura namibiensis</name>
    <dbReference type="NCBI Taxonomy" id="182080"/>
    <lineage>
        <taxon>Bacteria</taxon>
        <taxon>Bacillati</taxon>
        <taxon>Actinomycetota</taxon>
        <taxon>Actinomycetes</taxon>
        <taxon>Streptosporangiales</taxon>
        <taxon>Thermomonosporaceae</taxon>
        <taxon>Actinomadura</taxon>
    </lineage>
</organism>
<dbReference type="InterPro" id="IPR036812">
    <property type="entry name" value="NAD(P)_OxRdtase_dom_sf"/>
</dbReference>
<dbReference type="AlphaFoldDB" id="A0A7W3LZS9"/>
<dbReference type="PANTHER" id="PTHR42686">
    <property type="entry name" value="GH17980P-RELATED"/>
    <property type="match status" value="1"/>
</dbReference>
<evidence type="ECO:0000259" key="1">
    <source>
        <dbReference type="Pfam" id="PF00248"/>
    </source>
</evidence>
<evidence type="ECO:0000313" key="3">
    <source>
        <dbReference type="Proteomes" id="UP000572680"/>
    </source>
</evidence>
<dbReference type="RefSeq" id="WP_312898380.1">
    <property type="nucleotide sequence ID" value="NZ_BAAALP010000041.1"/>
</dbReference>
<proteinExistence type="predicted"/>
<dbReference type="CDD" id="cd19152">
    <property type="entry name" value="AKR_AKR15A"/>
    <property type="match status" value="1"/>
</dbReference>
<keyword evidence="3" id="KW-1185">Reference proteome</keyword>
<comment type="caution">
    <text evidence="2">The sequence shown here is derived from an EMBL/GenBank/DDBJ whole genome shotgun (WGS) entry which is preliminary data.</text>
</comment>
<dbReference type="GO" id="GO:0047834">
    <property type="term" value="F:D-threo-aldose 1-dehydrogenase activity"/>
    <property type="evidence" value="ECO:0007669"/>
    <property type="project" value="UniProtKB-EC"/>
</dbReference>
<dbReference type="EMBL" id="JACJIA010000021">
    <property type="protein sequence ID" value="MBA8957195.1"/>
    <property type="molecule type" value="Genomic_DNA"/>
</dbReference>
<dbReference type="GO" id="GO:0005829">
    <property type="term" value="C:cytosol"/>
    <property type="evidence" value="ECO:0007669"/>
    <property type="project" value="TreeGrafter"/>
</dbReference>
<dbReference type="InterPro" id="IPR020471">
    <property type="entry name" value="AKR"/>
</dbReference>
<dbReference type="SUPFAM" id="SSF51430">
    <property type="entry name" value="NAD(P)-linked oxidoreductase"/>
    <property type="match status" value="1"/>
</dbReference>
<dbReference type="InterPro" id="IPR023210">
    <property type="entry name" value="NADP_OxRdtase_dom"/>
</dbReference>